<organism evidence="4 5">
    <name type="scientific">Desulfoluna butyratoxydans</name>
    <dbReference type="NCBI Taxonomy" id="231438"/>
    <lineage>
        <taxon>Bacteria</taxon>
        <taxon>Pseudomonadati</taxon>
        <taxon>Thermodesulfobacteriota</taxon>
        <taxon>Desulfobacteria</taxon>
        <taxon>Desulfobacterales</taxon>
        <taxon>Desulfolunaceae</taxon>
        <taxon>Desulfoluna</taxon>
    </lineage>
</organism>
<protein>
    <submittedName>
        <fullName evidence="4">Acyl-coa n-acyltransferase</fullName>
    </submittedName>
</protein>
<dbReference type="EMBL" id="CAADHO010000004">
    <property type="protein sequence ID" value="VFQ45008.1"/>
    <property type="molecule type" value="Genomic_DNA"/>
</dbReference>
<dbReference type="InterPro" id="IPR016181">
    <property type="entry name" value="Acyl_CoA_acyltransferase"/>
</dbReference>
<reference evidence="4 5" key="1">
    <citation type="submission" date="2019-03" db="EMBL/GenBank/DDBJ databases">
        <authorList>
            <person name="Nijsse B."/>
        </authorList>
    </citation>
    <scope>NUCLEOTIDE SEQUENCE [LARGE SCALE GENOMIC DNA]</scope>
    <source>
        <strain evidence="4">Desulfoluna butyratoxydans MSL71</strain>
    </source>
</reference>
<dbReference type="InterPro" id="IPR000182">
    <property type="entry name" value="GNAT_dom"/>
</dbReference>
<dbReference type="AlphaFoldDB" id="A0A4V6ILG7"/>
<feature type="domain" description="N-acetyltransferase" evidence="3">
    <location>
        <begin position="2"/>
        <end position="161"/>
    </location>
</feature>
<accession>A0A4V6ILG7</accession>
<dbReference type="SUPFAM" id="SSF55729">
    <property type="entry name" value="Acyl-CoA N-acyltransferases (Nat)"/>
    <property type="match status" value="1"/>
</dbReference>
<evidence type="ECO:0000259" key="3">
    <source>
        <dbReference type="PROSITE" id="PS51186"/>
    </source>
</evidence>
<dbReference type="Pfam" id="PF00583">
    <property type="entry name" value="Acetyltransf_1"/>
    <property type="match status" value="1"/>
</dbReference>
<evidence type="ECO:0000256" key="2">
    <source>
        <dbReference type="ARBA" id="ARBA00023315"/>
    </source>
</evidence>
<evidence type="ECO:0000256" key="1">
    <source>
        <dbReference type="ARBA" id="ARBA00022679"/>
    </source>
</evidence>
<dbReference type="PROSITE" id="PS51186">
    <property type="entry name" value="GNAT"/>
    <property type="match status" value="1"/>
</dbReference>
<dbReference type="RefSeq" id="WP_180141094.1">
    <property type="nucleotide sequence ID" value="NZ_CAADHO010000004.1"/>
</dbReference>
<dbReference type="PANTHER" id="PTHR43877">
    <property type="entry name" value="AMINOALKYLPHOSPHONATE N-ACETYLTRANSFERASE-RELATED-RELATED"/>
    <property type="match status" value="1"/>
</dbReference>
<dbReference type="GO" id="GO:0016747">
    <property type="term" value="F:acyltransferase activity, transferring groups other than amino-acyl groups"/>
    <property type="evidence" value="ECO:0007669"/>
    <property type="project" value="InterPro"/>
</dbReference>
<keyword evidence="1 4" id="KW-0808">Transferase</keyword>
<dbReference type="CDD" id="cd04301">
    <property type="entry name" value="NAT_SF"/>
    <property type="match status" value="1"/>
</dbReference>
<name>A0A4V6ILG7_9BACT</name>
<proteinExistence type="predicted"/>
<gene>
    <name evidence="4" type="ORF">MSL71_26650</name>
</gene>
<evidence type="ECO:0000313" key="5">
    <source>
        <dbReference type="Proteomes" id="UP000507962"/>
    </source>
</evidence>
<dbReference type="InterPro" id="IPR050832">
    <property type="entry name" value="Bact_Acetyltransf"/>
</dbReference>
<keyword evidence="2 4" id="KW-0012">Acyltransferase</keyword>
<keyword evidence="5" id="KW-1185">Reference proteome</keyword>
<dbReference type="PANTHER" id="PTHR43877:SF2">
    <property type="entry name" value="AMINOALKYLPHOSPHONATE N-ACETYLTRANSFERASE-RELATED"/>
    <property type="match status" value="1"/>
</dbReference>
<evidence type="ECO:0000313" key="4">
    <source>
        <dbReference type="EMBL" id="VFQ45008.1"/>
    </source>
</evidence>
<dbReference type="Gene3D" id="3.40.630.30">
    <property type="match status" value="1"/>
</dbReference>
<dbReference type="Proteomes" id="UP000507962">
    <property type="component" value="Unassembled WGS sequence"/>
</dbReference>
<sequence>MLTYRPISAADWPRILDIQRENYSPSFIESLEALKSRWVASPTTCLVAEGPSGILGYALSHPWAQGHAPALDRPLDEGICPELLYIHDLAVAKSARGSGAASILVRALASCAAEAGMTRMALTSVQGSDPFWERHGFAPTPLENSLAGYGADAVYMTATIPRP</sequence>